<dbReference type="GO" id="GO:0016491">
    <property type="term" value="F:oxidoreductase activity"/>
    <property type="evidence" value="ECO:0007669"/>
    <property type="project" value="UniProtKB-KW"/>
</dbReference>
<dbReference type="RefSeq" id="WP_162359519.1">
    <property type="nucleotide sequence ID" value="NZ_CP048209.1"/>
</dbReference>
<dbReference type="PRINTS" id="PR00081">
    <property type="entry name" value="GDHRDH"/>
</dbReference>
<dbReference type="AlphaFoldDB" id="A0A6C0G5T0"/>
<protein>
    <submittedName>
        <fullName evidence="3">SDR family NAD(P)-dependent oxidoreductase</fullName>
    </submittedName>
</protein>
<keyword evidence="2" id="KW-0560">Oxidoreductase</keyword>
<sequence>MTRQRQVCITGTDRGIGLELVKGLLRTGCTVYAGGIASPNPELEQLKEQFPGQLHAFALDVGSDASVQEAAERIRGLTPALDMLINNAALLGDTGKTVEDKLDFDEMQRVYDVTALGAIRMANALLEPVMNGGKLIVNISSEAGSIGNSYREAWFGYCMAKAALNMGSTIIHNRIRKDGGRVMLLHPGWVKTFMSGTWNDAGTHTPQEAAAHILRRIEERRGELRERPLYLEADTGNELPW</sequence>
<dbReference type="PANTHER" id="PTHR43544">
    <property type="entry name" value="SHORT-CHAIN DEHYDROGENASE/REDUCTASE"/>
    <property type="match status" value="1"/>
</dbReference>
<dbReference type="Gene3D" id="3.40.50.720">
    <property type="entry name" value="NAD(P)-binding Rossmann-like Domain"/>
    <property type="match status" value="1"/>
</dbReference>
<dbReference type="InterPro" id="IPR036291">
    <property type="entry name" value="NAD(P)-bd_dom_sf"/>
</dbReference>
<dbReference type="EMBL" id="CP048209">
    <property type="protein sequence ID" value="QHT63089.1"/>
    <property type="molecule type" value="Genomic_DNA"/>
</dbReference>
<proteinExistence type="predicted"/>
<reference evidence="3 4" key="1">
    <citation type="submission" date="2020-01" db="EMBL/GenBank/DDBJ databases">
        <title>Paenibacillus sp. nov., isolated from tomato rhizosphere.</title>
        <authorList>
            <person name="Weon H.-Y."/>
            <person name="Lee S.A."/>
        </authorList>
    </citation>
    <scope>NUCLEOTIDE SEQUENCE [LARGE SCALE GENOMIC DNA]</scope>
    <source>
        <strain evidence="3 4">12200R-189</strain>
    </source>
</reference>
<dbReference type="SUPFAM" id="SSF51735">
    <property type="entry name" value="NAD(P)-binding Rossmann-fold domains"/>
    <property type="match status" value="1"/>
</dbReference>
<dbReference type="GO" id="GO:0005737">
    <property type="term" value="C:cytoplasm"/>
    <property type="evidence" value="ECO:0007669"/>
    <property type="project" value="TreeGrafter"/>
</dbReference>
<evidence type="ECO:0000256" key="1">
    <source>
        <dbReference type="ARBA" id="ARBA00022857"/>
    </source>
</evidence>
<dbReference type="Pfam" id="PF00106">
    <property type="entry name" value="adh_short"/>
    <property type="match status" value="1"/>
</dbReference>
<evidence type="ECO:0000256" key="2">
    <source>
        <dbReference type="ARBA" id="ARBA00023002"/>
    </source>
</evidence>
<evidence type="ECO:0000313" key="3">
    <source>
        <dbReference type="EMBL" id="QHT63089.1"/>
    </source>
</evidence>
<evidence type="ECO:0000313" key="4">
    <source>
        <dbReference type="Proteomes" id="UP000476064"/>
    </source>
</evidence>
<organism evidence="3 4">
    <name type="scientific">Paenibacillus lycopersici</name>
    <dbReference type="NCBI Taxonomy" id="2704462"/>
    <lineage>
        <taxon>Bacteria</taxon>
        <taxon>Bacillati</taxon>
        <taxon>Bacillota</taxon>
        <taxon>Bacilli</taxon>
        <taxon>Bacillales</taxon>
        <taxon>Paenibacillaceae</taxon>
        <taxon>Paenibacillus</taxon>
    </lineage>
</organism>
<keyword evidence="1" id="KW-0521">NADP</keyword>
<dbReference type="Proteomes" id="UP000476064">
    <property type="component" value="Chromosome"/>
</dbReference>
<keyword evidence="4" id="KW-1185">Reference proteome</keyword>
<gene>
    <name evidence="3" type="ORF">GXP70_26060</name>
</gene>
<accession>A0A6C0G5T0</accession>
<name>A0A6C0G5T0_9BACL</name>
<dbReference type="InterPro" id="IPR002347">
    <property type="entry name" value="SDR_fam"/>
</dbReference>
<dbReference type="KEGG" id="plyc:GXP70_26060"/>
<dbReference type="InterPro" id="IPR051468">
    <property type="entry name" value="Fungal_SecMetab_SDRs"/>
</dbReference>
<dbReference type="PANTHER" id="PTHR43544:SF7">
    <property type="entry name" value="NADB-LER2"/>
    <property type="match status" value="1"/>
</dbReference>